<dbReference type="PANTHER" id="PTHR11610:SF169">
    <property type="entry name" value="GH15759P-RELATED"/>
    <property type="match status" value="1"/>
</dbReference>
<dbReference type="EMBL" id="OU895880">
    <property type="protein sequence ID" value="CAH1734887.1"/>
    <property type="molecule type" value="Genomic_DNA"/>
</dbReference>
<dbReference type="AlphaFoldDB" id="A0A9P0JDB1"/>
<reference evidence="6" key="2">
    <citation type="submission" date="2022-10" db="EMBL/GenBank/DDBJ databases">
        <authorList>
            <consortium name="ENA_rothamsted_submissions"/>
            <consortium name="culmorum"/>
            <person name="King R."/>
        </authorList>
    </citation>
    <scope>NUCLEOTIDE SEQUENCE</scope>
</reference>
<dbReference type="InterPro" id="IPR000734">
    <property type="entry name" value="TAG_lipase"/>
</dbReference>
<keyword evidence="7" id="KW-1185">Reference proteome</keyword>
<dbReference type="Gene3D" id="3.40.50.1820">
    <property type="entry name" value="alpha/beta hydrolase"/>
    <property type="match status" value="1"/>
</dbReference>
<protein>
    <recommendedName>
        <fullName evidence="5">Lipase domain-containing protein</fullName>
    </recommendedName>
</protein>
<evidence type="ECO:0000259" key="5">
    <source>
        <dbReference type="Pfam" id="PF00151"/>
    </source>
</evidence>
<evidence type="ECO:0000313" key="7">
    <source>
        <dbReference type="Proteomes" id="UP001153620"/>
    </source>
</evidence>
<comment type="similarity">
    <text evidence="2 4">Belongs to the AB hydrolase superfamily. Lipase family.</text>
</comment>
<dbReference type="GO" id="GO:0005615">
    <property type="term" value="C:extracellular space"/>
    <property type="evidence" value="ECO:0007669"/>
    <property type="project" value="TreeGrafter"/>
</dbReference>
<name>A0A9P0JDB1_9DIPT</name>
<gene>
    <name evidence="6" type="ORF">CHIRRI_LOCUS14175</name>
</gene>
<dbReference type="Proteomes" id="UP001153620">
    <property type="component" value="Chromosome 4"/>
</dbReference>
<evidence type="ECO:0000256" key="2">
    <source>
        <dbReference type="ARBA" id="ARBA00010701"/>
    </source>
</evidence>
<dbReference type="PRINTS" id="PR00821">
    <property type="entry name" value="TAGLIPASE"/>
</dbReference>
<dbReference type="InterPro" id="IPR029058">
    <property type="entry name" value="AB_hydrolase_fold"/>
</dbReference>
<organism evidence="6 7">
    <name type="scientific">Chironomus riparius</name>
    <dbReference type="NCBI Taxonomy" id="315576"/>
    <lineage>
        <taxon>Eukaryota</taxon>
        <taxon>Metazoa</taxon>
        <taxon>Ecdysozoa</taxon>
        <taxon>Arthropoda</taxon>
        <taxon>Hexapoda</taxon>
        <taxon>Insecta</taxon>
        <taxon>Pterygota</taxon>
        <taxon>Neoptera</taxon>
        <taxon>Endopterygota</taxon>
        <taxon>Diptera</taxon>
        <taxon>Nematocera</taxon>
        <taxon>Chironomoidea</taxon>
        <taxon>Chironomidae</taxon>
        <taxon>Chironominae</taxon>
        <taxon>Chironomus</taxon>
    </lineage>
</organism>
<reference evidence="6" key="1">
    <citation type="submission" date="2022-01" db="EMBL/GenBank/DDBJ databases">
        <authorList>
            <person name="King R."/>
        </authorList>
    </citation>
    <scope>NUCLEOTIDE SEQUENCE</scope>
</reference>
<evidence type="ECO:0000313" key="6">
    <source>
        <dbReference type="EMBL" id="CAH1734887.1"/>
    </source>
</evidence>
<sequence length="344" mass="38784">MVILATSVQSAALCSVFTVFISTYRLHTTVTPRGECDNCCEIRESVDIKFFLYNQKYQKNGKQIFLNDAKGLKNLNKTMPLAIFVHGFTDSSIGPSTLSAMKVKDAFMEIKNYSVILVDWSPIAAFPWYLDAVNNAPRVSRYISRFIKFLVKSGVLLENMHLIGFSLGAEIAGFVGKTLKDWGILLPRLTGIDPAGPMFMNGDTSTHISRSDAKFVDIIHTDGGILGMPWAVGHADFFPNGGFASQPGCINESLSRNNLIGIVGEFDFYFYQVNFCILYYMIKLQFPLNFSWLCMFSSHIEREWLNISTNTVLKIQFALNYKTSSSPQTFEDMTHDKFKIHKLN</sequence>
<dbReference type="Pfam" id="PF00151">
    <property type="entry name" value="Lipase"/>
    <property type="match status" value="1"/>
</dbReference>
<dbReference type="InterPro" id="IPR013818">
    <property type="entry name" value="Lipase"/>
</dbReference>
<dbReference type="GO" id="GO:0016298">
    <property type="term" value="F:lipase activity"/>
    <property type="evidence" value="ECO:0007669"/>
    <property type="project" value="InterPro"/>
</dbReference>
<evidence type="ECO:0000256" key="3">
    <source>
        <dbReference type="ARBA" id="ARBA00022525"/>
    </source>
</evidence>
<proteinExistence type="inferred from homology"/>
<comment type="subcellular location">
    <subcellularLocation>
        <location evidence="1">Secreted</location>
    </subcellularLocation>
</comment>
<accession>A0A9P0JDB1</accession>
<dbReference type="GO" id="GO:0016042">
    <property type="term" value="P:lipid catabolic process"/>
    <property type="evidence" value="ECO:0007669"/>
    <property type="project" value="TreeGrafter"/>
</dbReference>
<dbReference type="SUPFAM" id="SSF53474">
    <property type="entry name" value="alpha/beta-Hydrolases"/>
    <property type="match status" value="1"/>
</dbReference>
<evidence type="ECO:0000256" key="4">
    <source>
        <dbReference type="RuleBase" id="RU004262"/>
    </source>
</evidence>
<dbReference type="GO" id="GO:0017171">
    <property type="term" value="F:serine hydrolase activity"/>
    <property type="evidence" value="ECO:0007669"/>
    <property type="project" value="TreeGrafter"/>
</dbReference>
<evidence type="ECO:0000256" key="1">
    <source>
        <dbReference type="ARBA" id="ARBA00004613"/>
    </source>
</evidence>
<keyword evidence="3" id="KW-0964">Secreted</keyword>
<feature type="domain" description="Lipase" evidence="5">
    <location>
        <begin position="43"/>
        <end position="256"/>
    </location>
</feature>
<dbReference type="PANTHER" id="PTHR11610">
    <property type="entry name" value="LIPASE"/>
    <property type="match status" value="1"/>
</dbReference>